<keyword evidence="4" id="KW-0808">Transferase</keyword>
<dbReference type="Gene3D" id="1.10.3810.10">
    <property type="entry name" value="Biosynthetic peptidoglycan transglycosylase-like"/>
    <property type="match status" value="1"/>
</dbReference>
<comment type="catalytic activity">
    <reaction evidence="8">
        <text>[GlcNAc-(1-&gt;4)-Mur2Ac(oyl-L-Ala-gamma-D-Glu-L-Lys-D-Ala-D-Ala)](n)-di-trans,octa-cis-undecaprenyl diphosphate + beta-D-GlcNAc-(1-&gt;4)-Mur2Ac(oyl-L-Ala-gamma-D-Glu-L-Lys-D-Ala-D-Ala)-di-trans,octa-cis-undecaprenyl diphosphate = [GlcNAc-(1-&gt;4)-Mur2Ac(oyl-L-Ala-gamma-D-Glu-L-Lys-D-Ala-D-Ala)](n+1)-di-trans,octa-cis-undecaprenyl diphosphate + di-trans,octa-cis-undecaprenyl diphosphate + H(+)</text>
        <dbReference type="Rhea" id="RHEA:23708"/>
        <dbReference type="Rhea" id="RHEA-COMP:9602"/>
        <dbReference type="Rhea" id="RHEA-COMP:9603"/>
        <dbReference type="ChEBI" id="CHEBI:15378"/>
        <dbReference type="ChEBI" id="CHEBI:58405"/>
        <dbReference type="ChEBI" id="CHEBI:60033"/>
        <dbReference type="ChEBI" id="CHEBI:78435"/>
        <dbReference type="EC" id="2.4.99.28"/>
    </reaction>
</comment>
<keyword evidence="10" id="KW-0812">Transmembrane</keyword>
<gene>
    <name evidence="12" type="ORF">XYCOK13_15390</name>
</gene>
<reference evidence="12" key="1">
    <citation type="submission" date="2021-04" db="EMBL/GenBank/DDBJ databases">
        <title>Draft genome sequence of Xylanibacillus composti strain K13.</title>
        <authorList>
            <person name="Uke A."/>
            <person name="Chhe C."/>
            <person name="Baramee S."/>
            <person name="Kosugi A."/>
        </authorList>
    </citation>
    <scope>NUCLEOTIDE SEQUENCE</scope>
    <source>
        <strain evidence="12">K13</strain>
    </source>
</reference>
<dbReference type="CDD" id="cd00063">
    <property type="entry name" value="FN3"/>
    <property type="match status" value="1"/>
</dbReference>
<dbReference type="EMBL" id="BOVK01000016">
    <property type="protein sequence ID" value="GIQ68715.1"/>
    <property type="molecule type" value="Genomic_DNA"/>
</dbReference>
<evidence type="ECO:0000256" key="3">
    <source>
        <dbReference type="ARBA" id="ARBA00022676"/>
    </source>
</evidence>
<feature type="region of interest" description="Disordered" evidence="9">
    <location>
        <begin position="917"/>
        <end position="979"/>
    </location>
</feature>
<dbReference type="GO" id="GO:0008658">
    <property type="term" value="F:penicillin binding"/>
    <property type="evidence" value="ECO:0007669"/>
    <property type="project" value="InterPro"/>
</dbReference>
<keyword evidence="5" id="KW-0378">Hydrolase</keyword>
<dbReference type="GO" id="GO:0006508">
    <property type="term" value="P:proteolysis"/>
    <property type="evidence" value="ECO:0007669"/>
    <property type="project" value="UniProtKB-KW"/>
</dbReference>
<evidence type="ECO:0000256" key="7">
    <source>
        <dbReference type="ARBA" id="ARBA00034000"/>
    </source>
</evidence>
<dbReference type="InterPro" id="IPR023346">
    <property type="entry name" value="Lysozyme-like_dom_sf"/>
</dbReference>
<dbReference type="InterPro" id="IPR036116">
    <property type="entry name" value="FN3_sf"/>
</dbReference>
<evidence type="ECO:0000313" key="12">
    <source>
        <dbReference type="EMBL" id="GIQ68715.1"/>
    </source>
</evidence>
<dbReference type="GO" id="GO:0009002">
    <property type="term" value="F:serine-type D-Ala-D-Ala carboxypeptidase activity"/>
    <property type="evidence" value="ECO:0007669"/>
    <property type="project" value="UniProtKB-EC"/>
</dbReference>
<evidence type="ECO:0000256" key="8">
    <source>
        <dbReference type="ARBA" id="ARBA00049902"/>
    </source>
</evidence>
<comment type="catalytic activity">
    <reaction evidence="7">
        <text>Preferential cleavage: (Ac)2-L-Lys-D-Ala-|-D-Ala. Also transpeptidation of peptidyl-alanyl moieties that are N-acyl substituents of D-alanine.</text>
        <dbReference type="EC" id="3.4.16.4"/>
    </reaction>
</comment>
<dbReference type="InterPro" id="IPR003961">
    <property type="entry name" value="FN3_dom"/>
</dbReference>
<dbReference type="Pfam" id="PF00912">
    <property type="entry name" value="Transgly"/>
    <property type="match status" value="1"/>
</dbReference>
<evidence type="ECO:0000256" key="10">
    <source>
        <dbReference type="SAM" id="Phobius"/>
    </source>
</evidence>
<dbReference type="RefSeq" id="WP_244865055.1">
    <property type="nucleotide sequence ID" value="NZ_BOVK01000016.1"/>
</dbReference>
<sequence length="1059" mass="117826">MSTQNNKQKTSRIMKKGLWMFWVTLKWTLAFLIVCGFGLGGLTFGYLSALVKDDPVRPHAEMQAKMEENVTTGFVYFGDDSMVGQLRGIDRRLATMDEIPSIVIDAFLATEDNDFYEHIGVDWRGTLRAVKERLLNEDIQTGGSTITQQVARNVFLTLEVSTDRKLKEMLLAMRLERHFSKQQILLAYLNLVPFGNGSSGYNVYGIKAAAQGIFDIDPNRLSDMNIAQAAYLAGLPKNPPEYSAFDGYGQFSERGFNNAMNRQRVVLRRMLEEKKITSQQYEEALAFDIRASLAQPRKKAYSTYPYLMQEVEKRAAILLLKQKHPDMTEADFRKSENQQLIANQIEDMLGRGYKIYTTIDKDIYESMQQIAANPENFAPDNIEDKGVEQIGAVILENKTGKILGMMEGRGFHISEFNHATQMIRQPGSTMKTLAAYLPAIEQGLGPGSVIDDLPLIMEDGSKGYHIPNNWNNRFHGLMTARTALNQSYNIPALDLFNNVVGIEHAWDFVKQLGITTLSEQDNYARTGVIGGLEHGVTVEEITGAYAAIPNGGMFADPYLIRRIEDSQGQIVYEHNEAPRQVFSKETAYLTIDMLRTVIENGTGSRIKREFKNYGKIPVSGKTGSTQLDRDAWFVGFSPDITVGVWAGYDKNHTLTQRLNEPQGPGTQRAMNIWSRIMDQAIELHPDWFTTEKFERPEQIVSKSVSSITGKLPSARVSEAGRTHSDLFNQQHLPTEVDDSMDTYKYVTYKGLNYYPQEGTPSDMVREGVLFKRSKSVTELYTNLENILNQLPNNLKPRKGSRAMTIADYYVPDLARTAPEAVDPRTDDGNPPAPPSNVQVTVIADGTAKINFQASGSQDVVGYRLYRSFNGSPYEHKTSVLDGEDLVAIDYFSNQYAYAYYVTAVDVAGKESQPSSIVTLNGTGTAPAPGSPSVETPPADGDSTDLGDLFPGDLIDGGGQQIEEEPSEPTAPRNVGAESVQDGSAVRLSWSSNPASEGIIRYDVYYSETEQGEYRKIGSSNTTRFTYTNAPLTGYYAVTAVTGRSESPRSSPAYFAETNE</sequence>
<dbReference type="SUPFAM" id="SSF53955">
    <property type="entry name" value="Lysozyme-like"/>
    <property type="match status" value="1"/>
</dbReference>
<keyword evidence="6" id="KW-0511">Multifunctional enzyme</keyword>
<comment type="caution">
    <text evidence="12">The sequence shown here is derived from an EMBL/GenBank/DDBJ whole genome shotgun (WGS) entry which is preliminary data.</text>
</comment>
<dbReference type="InterPro" id="IPR001264">
    <property type="entry name" value="Glyco_trans_51"/>
</dbReference>
<keyword evidence="13" id="KW-1185">Reference proteome</keyword>
<proteinExistence type="predicted"/>
<dbReference type="InterPro" id="IPR036950">
    <property type="entry name" value="PBP_transglycosylase"/>
</dbReference>
<evidence type="ECO:0000259" key="11">
    <source>
        <dbReference type="PROSITE" id="PS50853"/>
    </source>
</evidence>
<dbReference type="Gene3D" id="2.60.40.10">
    <property type="entry name" value="Immunoglobulins"/>
    <property type="match status" value="2"/>
</dbReference>
<protein>
    <recommendedName>
        <fullName evidence="11">Fibronectin type-III domain-containing protein</fullName>
    </recommendedName>
</protein>
<dbReference type="SMART" id="SM00060">
    <property type="entry name" value="FN3"/>
    <property type="match status" value="2"/>
</dbReference>
<dbReference type="Gene3D" id="3.40.710.10">
    <property type="entry name" value="DD-peptidase/beta-lactamase superfamily"/>
    <property type="match status" value="1"/>
</dbReference>
<keyword evidence="3" id="KW-0328">Glycosyltransferase</keyword>
<dbReference type="GO" id="GO:0008955">
    <property type="term" value="F:peptidoglycan glycosyltransferase activity"/>
    <property type="evidence" value="ECO:0007669"/>
    <property type="project" value="UniProtKB-EC"/>
</dbReference>
<evidence type="ECO:0000256" key="1">
    <source>
        <dbReference type="ARBA" id="ARBA00022645"/>
    </source>
</evidence>
<dbReference type="InterPro" id="IPR001460">
    <property type="entry name" value="PCN-bd_Tpept"/>
</dbReference>
<dbReference type="InterPro" id="IPR013783">
    <property type="entry name" value="Ig-like_fold"/>
</dbReference>
<dbReference type="AlphaFoldDB" id="A0A8J4M1C0"/>
<dbReference type="InterPro" id="IPR050396">
    <property type="entry name" value="Glycosyltr_51/Transpeptidase"/>
</dbReference>
<dbReference type="PANTHER" id="PTHR32282:SF33">
    <property type="entry name" value="PEPTIDOGLYCAN GLYCOSYLTRANSFERASE"/>
    <property type="match status" value="1"/>
</dbReference>
<accession>A0A8J4M1C0</accession>
<evidence type="ECO:0000256" key="2">
    <source>
        <dbReference type="ARBA" id="ARBA00022670"/>
    </source>
</evidence>
<keyword evidence="2" id="KW-0645">Protease</keyword>
<evidence type="ECO:0000313" key="13">
    <source>
        <dbReference type="Proteomes" id="UP000677918"/>
    </source>
</evidence>
<evidence type="ECO:0000256" key="4">
    <source>
        <dbReference type="ARBA" id="ARBA00022679"/>
    </source>
</evidence>
<dbReference type="SUPFAM" id="SSF56601">
    <property type="entry name" value="beta-lactamase/transpeptidase-like"/>
    <property type="match status" value="1"/>
</dbReference>
<evidence type="ECO:0000256" key="5">
    <source>
        <dbReference type="ARBA" id="ARBA00022801"/>
    </source>
</evidence>
<dbReference type="PROSITE" id="PS50853">
    <property type="entry name" value="FN3"/>
    <property type="match status" value="2"/>
</dbReference>
<dbReference type="Pfam" id="PF00905">
    <property type="entry name" value="Transpeptidase"/>
    <property type="match status" value="1"/>
</dbReference>
<keyword evidence="10" id="KW-0472">Membrane</keyword>
<dbReference type="SUPFAM" id="SSF49265">
    <property type="entry name" value="Fibronectin type III"/>
    <property type="match status" value="1"/>
</dbReference>
<name>A0A8J4M1C0_9BACL</name>
<feature type="domain" description="Fibronectin type-III" evidence="11">
    <location>
        <begin position="833"/>
        <end position="927"/>
    </location>
</feature>
<feature type="transmembrane region" description="Helical" evidence="10">
    <location>
        <begin position="21"/>
        <end position="47"/>
    </location>
</feature>
<keyword evidence="1" id="KW-0121">Carboxypeptidase</keyword>
<keyword evidence="10" id="KW-1133">Transmembrane helix</keyword>
<dbReference type="Proteomes" id="UP000677918">
    <property type="component" value="Unassembled WGS sequence"/>
</dbReference>
<feature type="domain" description="Fibronectin type-III" evidence="11">
    <location>
        <begin position="970"/>
        <end position="1059"/>
    </location>
</feature>
<evidence type="ECO:0000256" key="9">
    <source>
        <dbReference type="SAM" id="MobiDB-lite"/>
    </source>
</evidence>
<dbReference type="PANTHER" id="PTHR32282">
    <property type="entry name" value="BINDING PROTEIN TRANSPEPTIDASE, PUTATIVE-RELATED"/>
    <property type="match status" value="1"/>
</dbReference>
<evidence type="ECO:0000256" key="6">
    <source>
        <dbReference type="ARBA" id="ARBA00023268"/>
    </source>
</evidence>
<dbReference type="InterPro" id="IPR012338">
    <property type="entry name" value="Beta-lactam/transpept-like"/>
</dbReference>
<organism evidence="12 13">
    <name type="scientific">Xylanibacillus composti</name>
    <dbReference type="NCBI Taxonomy" id="1572762"/>
    <lineage>
        <taxon>Bacteria</taxon>
        <taxon>Bacillati</taxon>
        <taxon>Bacillota</taxon>
        <taxon>Bacilli</taxon>
        <taxon>Bacillales</taxon>
        <taxon>Paenibacillaceae</taxon>
        <taxon>Xylanibacillus</taxon>
    </lineage>
</organism>